<keyword evidence="1 3" id="KW-0456">Lyase</keyword>
<name>A0A1I5ST38_9BACT</name>
<dbReference type="GO" id="GO:0000270">
    <property type="term" value="P:peptidoglycan metabolic process"/>
    <property type="evidence" value="ECO:0007669"/>
    <property type="project" value="UniProtKB-UniRule"/>
</dbReference>
<keyword evidence="3" id="KW-0732">Signal</keyword>
<evidence type="ECO:0000313" key="7">
    <source>
        <dbReference type="Proteomes" id="UP000199306"/>
    </source>
</evidence>
<keyword evidence="7" id="KW-1185">Reference proteome</keyword>
<dbReference type="CDD" id="cd22268">
    <property type="entry name" value="DPBB_RlpA-like"/>
    <property type="match status" value="1"/>
</dbReference>
<dbReference type="OrthoDB" id="9779128at2"/>
<evidence type="ECO:0000256" key="1">
    <source>
        <dbReference type="ARBA" id="ARBA00023239"/>
    </source>
</evidence>
<dbReference type="InterPro" id="IPR036908">
    <property type="entry name" value="RlpA-like_sf"/>
</dbReference>
<gene>
    <name evidence="3" type="primary">rlpA</name>
    <name evidence="6" type="ORF">SAMN04515674_105195</name>
</gene>
<feature type="signal peptide" evidence="3">
    <location>
        <begin position="1"/>
        <end position="20"/>
    </location>
</feature>
<feature type="chain" id="PRO_5011801879" description="Probable endolytic peptidoglycan transglycosylase RlpA" evidence="3">
    <location>
        <begin position="21"/>
        <end position="199"/>
    </location>
</feature>
<dbReference type="HAMAP" id="MF_02071">
    <property type="entry name" value="RlpA"/>
    <property type="match status" value="1"/>
</dbReference>
<dbReference type="InterPro" id="IPR034718">
    <property type="entry name" value="RlpA"/>
</dbReference>
<proteinExistence type="inferred from homology"/>
<dbReference type="PANTHER" id="PTHR34183:SF1">
    <property type="entry name" value="ENDOLYTIC PEPTIDOGLYCAN TRANSGLYCOSYLASE RLPA"/>
    <property type="match status" value="1"/>
</dbReference>
<protein>
    <recommendedName>
        <fullName evidence="3">Probable endolytic peptidoglycan transglycosylase RlpA</fullName>
        <ecNumber evidence="3">4.2.2.-</ecNumber>
    </recommendedName>
</protein>
<comment type="function">
    <text evidence="3">Lytic transglycosylase with a strong preference for naked glycan strands that lack stem peptides.</text>
</comment>
<dbReference type="EC" id="4.2.2.-" evidence="3"/>
<organism evidence="6 7">
    <name type="scientific">Pseudarcicella hirudinis</name>
    <dbReference type="NCBI Taxonomy" id="1079859"/>
    <lineage>
        <taxon>Bacteria</taxon>
        <taxon>Pseudomonadati</taxon>
        <taxon>Bacteroidota</taxon>
        <taxon>Cytophagia</taxon>
        <taxon>Cytophagales</taxon>
        <taxon>Flectobacillaceae</taxon>
        <taxon>Pseudarcicella</taxon>
    </lineage>
</organism>
<dbReference type="GO" id="GO:0071555">
    <property type="term" value="P:cell wall organization"/>
    <property type="evidence" value="ECO:0007669"/>
    <property type="project" value="UniProtKB-KW"/>
</dbReference>
<dbReference type="SUPFAM" id="SSF50685">
    <property type="entry name" value="Barwin-like endoglucanases"/>
    <property type="match status" value="1"/>
</dbReference>
<keyword evidence="6" id="KW-0449">Lipoprotein</keyword>
<evidence type="ECO:0000256" key="4">
    <source>
        <dbReference type="RuleBase" id="RU003495"/>
    </source>
</evidence>
<dbReference type="Proteomes" id="UP000199306">
    <property type="component" value="Unassembled WGS sequence"/>
</dbReference>
<dbReference type="PANTHER" id="PTHR34183">
    <property type="entry name" value="ENDOLYTIC PEPTIDOGLYCAN TRANSGLYCOSYLASE RLPA"/>
    <property type="match status" value="1"/>
</dbReference>
<feature type="domain" description="RlpA-like protein double-psi beta-barrel" evidence="5">
    <location>
        <begin position="32"/>
        <end position="119"/>
    </location>
</feature>
<dbReference type="NCBIfam" id="TIGR00413">
    <property type="entry name" value="rlpA"/>
    <property type="match status" value="1"/>
</dbReference>
<keyword evidence="2 3" id="KW-0961">Cell wall biogenesis/degradation</keyword>
<evidence type="ECO:0000256" key="2">
    <source>
        <dbReference type="ARBA" id="ARBA00023316"/>
    </source>
</evidence>
<dbReference type="STRING" id="1079859.SAMN04515674_105195"/>
<accession>A0A1I5ST38</accession>
<dbReference type="AlphaFoldDB" id="A0A1I5ST38"/>
<evidence type="ECO:0000259" key="5">
    <source>
        <dbReference type="Pfam" id="PF03330"/>
    </source>
</evidence>
<dbReference type="EMBL" id="FOXH01000005">
    <property type="protein sequence ID" value="SFP73909.1"/>
    <property type="molecule type" value="Genomic_DNA"/>
</dbReference>
<dbReference type="InterPro" id="IPR012997">
    <property type="entry name" value="RplA"/>
</dbReference>
<sequence length="199" mass="23818" precursor="true">MKFFRIGIVIIPLVFGFAQAAHSQKLGDEFYGIASFYSKFLYDKPTSTGEMLYRNSYSAAHMTLPFNTMVEVTNMKNKRFVIVRVNDRGPYKPGREIDLTENAARWLKMKNDGLTKVKIKIVGFDGDIMLEAFDSLTLDSPPKFIPKFYQKTRLRYRKHYRLRKHWQHRKYPYLKRKRLKIMSYRAKIHRSKKRHKKRK</sequence>
<reference evidence="6 7" key="1">
    <citation type="submission" date="2016-10" db="EMBL/GenBank/DDBJ databases">
        <authorList>
            <person name="de Groot N.N."/>
        </authorList>
    </citation>
    <scope>NUCLEOTIDE SEQUENCE [LARGE SCALE GENOMIC DNA]</scope>
    <source>
        <strain evidence="7">E92,LMG 26720,CCM 7988</strain>
    </source>
</reference>
<comment type="similarity">
    <text evidence="3 4">Belongs to the RlpA family.</text>
</comment>
<evidence type="ECO:0000256" key="3">
    <source>
        <dbReference type="HAMAP-Rule" id="MF_02071"/>
    </source>
</evidence>
<dbReference type="Gene3D" id="2.40.40.10">
    <property type="entry name" value="RlpA-like domain"/>
    <property type="match status" value="1"/>
</dbReference>
<dbReference type="Pfam" id="PF03330">
    <property type="entry name" value="DPBB_1"/>
    <property type="match status" value="1"/>
</dbReference>
<evidence type="ECO:0000313" key="6">
    <source>
        <dbReference type="EMBL" id="SFP73909.1"/>
    </source>
</evidence>
<dbReference type="InterPro" id="IPR009009">
    <property type="entry name" value="RlpA-like_DPBB"/>
</dbReference>
<dbReference type="RefSeq" id="WP_092016704.1">
    <property type="nucleotide sequence ID" value="NZ_FOXH01000005.1"/>
</dbReference>
<dbReference type="GO" id="GO:0008932">
    <property type="term" value="F:lytic endotransglycosylase activity"/>
    <property type="evidence" value="ECO:0007669"/>
    <property type="project" value="UniProtKB-UniRule"/>
</dbReference>